<dbReference type="CDD" id="cd01647">
    <property type="entry name" value="RT_LTR"/>
    <property type="match status" value="1"/>
</dbReference>
<dbReference type="AlphaFoldDB" id="A0A2N9HCP2"/>
<proteinExistence type="predicted"/>
<evidence type="ECO:0000313" key="4">
    <source>
        <dbReference type="EMBL" id="SPD09369.1"/>
    </source>
</evidence>
<accession>A0A2N9HCP2</accession>
<organism evidence="4">
    <name type="scientific">Fagus sylvatica</name>
    <name type="common">Beechnut</name>
    <dbReference type="NCBI Taxonomy" id="28930"/>
    <lineage>
        <taxon>Eukaryota</taxon>
        <taxon>Viridiplantae</taxon>
        <taxon>Streptophyta</taxon>
        <taxon>Embryophyta</taxon>
        <taxon>Tracheophyta</taxon>
        <taxon>Spermatophyta</taxon>
        <taxon>Magnoliopsida</taxon>
        <taxon>eudicotyledons</taxon>
        <taxon>Gunneridae</taxon>
        <taxon>Pentapetalae</taxon>
        <taxon>rosids</taxon>
        <taxon>fabids</taxon>
        <taxon>Fagales</taxon>
        <taxon>Fagaceae</taxon>
        <taxon>Fagus</taxon>
    </lineage>
</organism>
<dbReference type="PANTHER" id="PTHR37984:SF5">
    <property type="entry name" value="PROTEIN NYNRIN-LIKE"/>
    <property type="match status" value="1"/>
</dbReference>
<dbReference type="GO" id="GO:0015074">
    <property type="term" value="P:DNA integration"/>
    <property type="evidence" value="ECO:0007669"/>
    <property type="project" value="InterPro"/>
</dbReference>
<gene>
    <name evidence="4" type="ORF">FSB_LOCUS37251</name>
</gene>
<sequence>MSRSVLAPLKLAKFPARQVSGPSRPKVSTGSSYRPSEHTLTATSVNPSSRHTDLLQHLDDQRTERHEQASTEVTPHRAQRLLIFSSSANSRADDSERVIAELCKEISDLKKEAMGKSPAKERPRRRFQKGDQERSGTSLSAHTEDWAETPSLKEKATSSVDPSVTIRAMKGKNERSDRVVNERRDRSVLPPIMSKKKDTALQTFRLGLPPNTGLRQSLTKRPPTNLRKLMDRIEQFVRVEEDGGNTSGTLPEVPVPTSYASPSFKAFQTVFKEPIYRIMDKIKGEPFFIWPPKLVGDLTARNHNLHCFYHRDRGHLTENCHKYKTHLEQLVVDDHLSDYVDKNLTECKTRGTTTNRSGASGSVPAGVIQVIHNPSCTSISPTSFRLDIQKAAHLRRSFGILDFAHLLSASCSNNLGSSASQVVSFSEDDLTDVQMPHSDSLVITLRIWNYDVKRVLIDQGSFAEVMYKGLYEKLGLKEADLDDFSSPVFGFSEFIVIHGFSPYNVIMGRDWLHRMRAIPLTLHQKLRFPMKDGVMEVNGDQTPGTEIRRNTAEKDPEKSVYEAPRVCSDLACHSLNISLEAKPVSQKHRKLAPERVEIVVKEVDRLLEANAIRPIQYPTWLSNTIVVRKNNGKWRVCVDFTDLNKACPKDSFPLPRIDQLVDSASGATYQRMVTKMFGHLIGKTVEVYIDDMLIKSVGKASHLGDLSGKFLGHMVSYNGVEANPDQISALLILEPPKDAKQVQRLTGMIAALGRFISQSTEKCHPFFRLLGKKRKFLWDEDCSVAFQRIKTYLSSLPCLSIPCSGEPLFLYLAISEHAVSAVLVRETCEGQKPVFFASTVTVLTDLPLKVLMHSSNFSGRITRSLLSKFDFVQVEQIGRDRNSHADILAKLATTLETNLPKTVTVEVLSTPSSMVDIADGICSVDSVASWMDPLIAYLRDDCLPEDPKTASIIKRKAPGYWLSREGSLYKRSFSGPYLLCIHPNLVDNLLFEIHEDYFTKWIEAEPLSHIREVYTKRFLWKSVITRFGIPWAIISNNGTQFEGKLFKGFCSDLGIKNFFSSPAYPQVNGQVEVSNKVILDGIKKRLEEAKDRWVEELPSVMWTHRTTRRRSTGETPFALAYCVEAVIPLEVGLPTTRTTEFDAEENECNL</sequence>
<feature type="compositionally biased region" description="Polar residues" evidence="2">
    <location>
        <begin position="26"/>
        <end position="49"/>
    </location>
</feature>
<dbReference type="InterPro" id="IPR001584">
    <property type="entry name" value="Integrase_cat-core"/>
</dbReference>
<dbReference type="InterPro" id="IPR041577">
    <property type="entry name" value="RT_RNaseH_2"/>
</dbReference>
<reference evidence="4" key="1">
    <citation type="submission" date="2018-02" db="EMBL/GenBank/DDBJ databases">
        <authorList>
            <person name="Cohen D.B."/>
            <person name="Kent A.D."/>
        </authorList>
    </citation>
    <scope>NUCLEOTIDE SEQUENCE</scope>
</reference>
<protein>
    <recommendedName>
        <fullName evidence="3">Integrase catalytic domain-containing protein</fullName>
    </recommendedName>
</protein>
<dbReference type="InterPro" id="IPR036397">
    <property type="entry name" value="RNaseH_sf"/>
</dbReference>
<dbReference type="SUPFAM" id="SSF56672">
    <property type="entry name" value="DNA/RNA polymerases"/>
    <property type="match status" value="1"/>
</dbReference>
<evidence type="ECO:0000256" key="2">
    <source>
        <dbReference type="SAM" id="MobiDB-lite"/>
    </source>
</evidence>
<dbReference type="Gene3D" id="3.30.70.270">
    <property type="match status" value="1"/>
</dbReference>
<feature type="domain" description="Integrase catalytic" evidence="3">
    <location>
        <begin position="954"/>
        <end position="1124"/>
    </location>
</feature>
<feature type="compositionally biased region" description="Basic and acidic residues" evidence="2">
    <location>
        <begin position="111"/>
        <end position="121"/>
    </location>
</feature>
<evidence type="ECO:0000256" key="1">
    <source>
        <dbReference type="ARBA" id="ARBA00023268"/>
    </source>
</evidence>
<dbReference type="PANTHER" id="PTHR37984">
    <property type="entry name" value="PROTEIN CBG26694"/>
    <property type="match status" value="1"/>
</dbReference>
<feature type="compositionally biased region" description="Basic and acidic residues" evidence="2">
    <location>
        <begin position="171"/>
        <end position="182"/>
    </location>
</feature>
<dbReference type="Gene3D" id="3.30.420.10">
    <property type="entry name" value="Ribonuclease H-like superfamily/Ribonuclease H"/>
    <property type="match status" value="1"/>
</dbReference>
<dbReference type="PROSITE" id="PS50994">
    <property type="entry name" value="INTEGRASE"/>
    <property type="match status" value="1"/>
</dbReference>
<dbReference type="Gene3D" id="3.10.10.10">
    <property type="entry name" value="HIV Type 1 Reverse Transcriptase, subunit A, domain 1"/>
    <property type="match status" value="1"/>
</dbReference>
<name>A0A2N9HCP2_FAGSY</name>
<feature type="region of interest" description="Disordered" evidence="2">
    <location>
        <begin position="111"/>
        <end position="182"/>
    </location>
</feature>
<dbReference type="EMBL" id="OIVN01003187">
    <property type="protein sequence ID" value="SPD09369.1"/>
    <property type="molecule type" value="Genomic_DNA"/>
</dbReference>
<feature type="region of interest" description="Disordered" evidence="2">
    <location>
        <begin position="16"/>
        <end position="51"/>
    </location>
</feature>
<dbReference type="GO" id="GO:0003824">
    <property type="term" value="F:catalytic activity"/>
    <property type="evidence" value="ECO:0007669"/>
    <property type="project" value="UniProtKB-KW"/>
</dbReference>
<keyword evidence="1" id="KW-0511">Multifunctional enzyme</keyword>
<dbReference type="Pfam" id="PF17919">
    <property type="entry name" value="RT_RNaseH_2"/>
    <property type="match status" value="1"/>
</dbReference>
<dbReference type="GO" id="GO:0003676">
    <property type="term" value="F:nucleic acid binding"/>
    <property type="evidence" value="ECO:0007669"/>
    <property type="project" value="InterPro"/>
</dbReference>
<dbReference type="InterPro" id="IPR012337">
    <property type="entry name" value="RNaseH-like_sf"/>
</dbReference>
<evidence type="ECO:0000259" key="3">
    <source>
        <dbReference type="PROSITE" id="PS50994"/>
    </source>
</evidence>
<dbReference type="InterPro" id="IPR050951">
    <property type="entry name" value="Retrovirus_Pol_polyprotein"/>
</dbReference>
<dbReference type="SUPFAM" id="SSF53098">
    <property type="entry name" value="Ribonuclease H-like"/>
    <property type="match status" value="1"/>
</dbReference>
<dbReference type="InterPro" id="IPR043128">
    <property type="entry name" value="Rev_trsase/Diguanyl_cyclase"/>
</dbReference>
<dbReference type="InterPro" id="IPR043502">
    <property type="entry name" value="DNA/RNA_pol_sf"/>
</dbReference>